<feature type="signal peptide" evidence="1">
    <location>
        <begin position="1"/>
        <end position="21"/>
    </location>
</feature>
<dbReference type="AlphaFoldDB" id="A0A7D8YU01"/>
<reference evidence="2 3" key="1">
    <citation type="submission" date="2018-05" db="EMBL/GenBank/DDBJ databases">
        <title>Whole genome sequencing for identification of molecular markers to develop diagnostic detection tools for the regulated plant pathogen Lachnellula willkommii.</title>
        <authorList>
            <person name="Giroux E."/>
            <person name="Bilodeau G."/>
        </authorList>
    </citation>
    <scope>NUCLEOTIDE SEQUENCE [LARGE SCALE GENOMIC DNA]</scope>
    <source>
        <strain evidence="2 3">CBS 625.97</strain>
    </source>
</reference>
<protein>
    <submittedName>
        <fullName evidence="2">Uncharacterized protein</fullName>
    </submittedName>
</protein>
<proteinExistence type="predicted"/>
<evidence type="ECO:0000256" key="1">
    <source>
        <dbReference type="SAM" id="SignalP"/>
    </source>
</evidence>
<dbReference type="EMBL" id="QGMG01000982">
    <property type="protein sequence ID" value="TVY50858.1"/>
    <property type="molecule type" value="Genomic_DNA"/>
</dbReference>
<evidence type="ECO:0000313" key="2">
    <source>
        <dbReference type="EMBL" id="TVY50858.1"/>
    </source>
</evidence>
<feature type="chain" id="PRO_5028819102" evidence="1">
    <location>
        <begin position="22"/>
        <end position="148"/>
    </location>
</feature>
<dbReference type="Proteomes" id="UP000481288">
    <property type="component" value="Unassembled WGS sequence"/>
</dbReference>
<evidence type="ECO:0000313" key="3">
    <source>
        <dbReference type="Proteomes" id="UP000481288"/>
    </source>
</evidence>
<sequence>MKPPISLSILVFLGLANTSLALKPYQIRGVEDPIYHLYLQALPSSPSTAVMGPEASSEYFNISDTIQSTNTSMFLNIGVGGSGVSYLPLSFDAASGASPWGLEGDTIITTEGSSYGRREREGDGVGGGLVCCGNGDGGEYTLTTKQQS</sequence>
<organism evidence="2 3">
    <name type="scientific">Lachnellula cervina</name>
    <dbReference type="NCBI Taxonomy" id="1316786"/>
    <lineage>
        <taxon>Eukaryota</taxon>
        <taxon>Fungi</taxon>
        <taxon>Dikarya</taxon>
        <taxon>Ascomycota</taxon>
        <taxon>Pezizomycotina</taxon>
        <taxon>Leotiomycetes</taxon>
        <taxon>Helotiales</taxon>
        <taxon>Lachnaceae</taxon>
        <taxon>Lachnellula</taxon>
    </lineage>
</organism>
<comment type="caution">
    <text evidence="2">The sequence shown here is derived from an EMBL/GenBank/DDBJ whole genome shotgun (WGS) entry which is preliminary data.</text>
</comment>
<accession>A0A7D8YU01</accession>
<name>A0A7D8YU01_9HELO</name>
<keyword evidence="1" id="KW-0732">Signal</keyword>
<dbReference type="OrthoDB" id="3915838at2759"/>
<gene>
    <name evidence="2" type="ORF">LCER1_G007416</name>
</gene>
<keyword evidence="3" id="KW-1185">Reference proteome</keyword>